<evidence type="ECO:0000313" key="3">
    <source>
        <dbReference type="Proteomes" id="UP000198504"/>
    </source>
</evidence>
<dbReference type="RefSeq" id="WP_091182436.1">
    <property type="nucleotide sequence ID" value="NZ_FOFA01000006.1"/>
</dbReference>
<keyword evidence="1" id="KW-0812">Transmembrane</keyword>
<sequence>MSAVGPVSASGQRPGALRTAWSELPVLLLGSVPVAAAWAVLRSLPPGWGWLALLGVGLVVLPALAVLVRGCEVLLEGERVGVADLLLDLVRCWPTAARVTVVPTAAALLALIGLHVWRVSHQTWVLASVGACLAVTVATAVVAVVALPYVLRTGEPARRTWLVCSYVATRDLVPVLAVVSALGLGVWGAAHLSFALVLLLPAPLALVWACALATATRRSRARLASRSGPRPS</sequence>
<feature type="transmembrane region" description="Helical" evidence="1">
    <location>
        <begin position="20"/>
        <end position="41"/>
    </location>
</feature>
<feature type="transmembrane region" description="Helical" evidence="1">
    <location>
        <begin position="196"/>
        <end position="216"/>
    </location>
</feature>
<dbReference type="AlphaFoldDB" id="A0A1H9JLM2"/>
<keyword evidence="1" id="KW-0472">Membrane</keyword>
<dbReference type="EMBL" id="FOFA01000006">
    <property type="protein sequence ID" value="SEQ87732.1"/>
    <property type="molecule type" value="Genomic_DNA"/>
</dbReference>
<feature type="transmembrane region" description="Helical" evidence="1">
    <location>
        <begin position="96"/>
        <end position="117"/>
    </location>
</feature>
<feature type="transmembrane region" description="Helical" evidence="1">
    <location>
        <begin position="172"/>
        <end position="190"/>
    </location>
</feature>
<organism evidence="2 3">
    <name type="scientific">Microlunatus flavus</name>
    <dbReference type="NCBI Taxonomy" id="1036181"/>
    <lineage>
        <taxon>Bacteria</taxon>
        <taxon>Bacillati</taxon>
        <taxon>Actinomycetota</taxon>
        <taxon>Actinomycetes</taxon>
        <taxon>Propionibacteriales</taxon>
        <taxon>Propionibacteriaceae</taxon>
        <taxon>Microlunatus</taxon>
    </lineage>
</organism>
<proteinExistence type="predicted"/>
<feature type="transmembrane region" description="Helical" evidence="1">
    <location>
        <begin position="123"/>
        <end position="151"/>
    </location>
</feature>
<evidence type="ECO:0000313" key="2">
    <source>
        <dbReference type="EMBL" id="SEQ87732.1"/>
    </source>
</evidence>
<keyword evidence="3" id="KW-1185">Reference proteome</keyword>
<dbReference type="Proteomes" id="UP000198504">
    <property type="component" value="Unassembled WGS sequence"/>
</dbReference>
<evidence type="ECO:0000256" key="1">
    <source>
        <dbReference type="SAM" id="Phobius"/>
    </source>
</evidence>
<name>A0A1H9JLM2_9ACTN</name>
<reference evidence="3" key="1">
    <citation type="submission" date="2016-10" db="EMBL/GenBank/DDBJ databases">
        <authorList>
            <person name="Varghese N."/>
            <person name="Submissions S."/>
        </authorList>
    </citation>
    <scope>NUCLEOTIDE SEQUENCE [LARGE SCALE GENOMIC DNA]</scope>
    <source>
        <strain evidence="3">CGMCC 4.6856</strain>
    </source>
</reference>
<dbReference type="STRING" id="1036181.SAMN05421756_106257"/>
<gene>
    <name evidence="2" type="ORF">SAMN05421756_106257</name>
</gene>
<accession>A0A1H9JLM2</accession>
<feature type="transmembrane region" description="Helical" evidence="1">
    <location>
        <begin position="47"/>
        <end position="68"/>
    </location>
</feature>
<protein>
    <submittedName>
        <fullName evidence="2">Uncharacterized protein</fullName>
    </submittedName>
</protein>
<keyword evidence="1" id="KW-1133">Transmembrane helix</keyword>